<dbReference type="GO" id="GO:0046872">
    <property type="term" value="F:metal ion binding"/>
    <property type="evidence" value="ECO:0007669"/>
    <property type="project" value="UniProtKB-KW"/>
</dbReference>
<gene>
    <name evidence="6" type="ORF">Heshes_12290</name>
</gene>
<dbReference type="SUPFAM" id="SSF53092">
    <property type="entry name" value="Creatinase/prolidase N-terminal domain"/>
    <property type="match status" value="1"/>
</dbReference>
<evidence type="ECO:0000256" key="1">
    <source>
        <dbReference type="ARBA" id="ARBA00022723"/>
    </source>
</evidence>
<organism evidence="6 7">
    <name type="scientific">Alicyclobacillus hesperidum</name>
    <dbReference type="NCBI Taxonomy" id="89784"/>
    <lineage>
        <taxon>Bacteria</taxon>
        <taxon>Bacillati</taxon>
        <taxon>Bacillota</taxon>
        <taxon>Bacilli</taxon>
        <taxon>Bacillales</taxon>
        <taxon>Alicyclobacillaceae</taxon>
        <taxon>Alicyclobacillus</taxon>
    </lineage>
</organism>
<dbReference type="AlphaFoldDB" id="A0AA37U499"/>
<dbReference type="CDD" id="cd01092">
    <property type="entry name" value="APP-like"/>
    <property type="match status" value="1"/>
</dbReference>
<feature type="domain" description="Peptidase M24" evidence="4">
    <location>
        <begin position="146"/>
        <end position="348"/>
    </location>
</feature>
<protein>
    <submittedName>
        <fullName evidence="6">Proline dipeptidase</fullName>
    </submittedName>
</protein>
<dbReference type="Pfam" id="PF00557">
    <property type="entry name" value="Peptidase_M24"/>
    <property type="match status" value="1"/>
</dbReference>
<dbReference type="RefSeq" id="WP_237716475.1">
    <property type="nucleotide sequence ID" value="NZ_BSRA01000006.1"/>
</dbReference>
<evidence type="ECO:0000259" key="5">
    <source>
        <dbReference type="Pfam" id="PF01321"/>
    </source>
</evidence>
<dbReference type="EMBL" id="BSRA01000006">
    <property type="protein sequence ID" value="GLV13545.1"/>
    <property type="molecule type" value="Genomic_DNA"/>
</dbReference>
<evidence type="ECO:0000313" key="7">
    <source>
        <dbReference type="Proteomes" id="UP001157137"/>
    </source>
</evidence>
<dbReference type="Gene3D" id="3.90.230.10">
    <property type="entry name" value="Creatinase/methionine aminopeptidase superfamily"/>
    <property type="match status" value="1"/>
</dbReference>
<dbReference type="InterPro" id="IPR000994">
    <property type="entry name" value="Pept_M24"/>
</dbReference>
<comment type="caution">
    <text evidence="6">The sequence shown here is derived from an EMBL/GenBank/DDBJ whole genome shotgun (WGS) entry which is preliminary data.</text>
</comment>
<dbReference type="InterPro" id="IPR050659">
    <property type="entry name" value="Peptidase_M24B"/>
</dbReference>
<keyword evidence="1 3" id="KW-0479">Metal-binding</keyword>
<dbReference type="SUPFAM" id="SSF55920">
    <property type="entry name" value="Creatinase/aminopeptidase"/>
    <property type="match status" value="1"/>
</dbReference>
<dbReference type="GO" id="GO:0016787">
    <property type="term" value="F:hydrolase activity"/>
    <property type="evidence" value="ECO:0007669"/>
    <property type="project" value="UniProtKB-KW"/>
</dbReference>
<dbReference type="Proteomes" id="UP001157137">
    <property type="component" value="Unassembled WGS sequence"/>
</dbReference>
<dbReference type="PANTHER" id="PTHR46112:SF3">
    <property type="entry name" value="AMINOPEPTIDASE YPDF"/>
    <property type="match status" value="1"/>
</dbReference>
<sequence>MDMDLVCVERRRKLAEGLRRSNMEAVVLSHPANFYYFTGVWLESGERLSALAVFADGRCFALVHEMFADPAAAMGVPVLTWRDGEDPYVLLTSLMADAHRTIGVDGTLPARHLLSWMRVSQGLAFHLGDAMVEKLRVNKDVTELDLLRTASRQADDVVGAVKQHIRPGVSERDIARTLESLWQSVGAEGMSFPAIVATGAHAAEPHHEPGLAAIERGHAVIVDTGGIYRRYCSDITRTFILGEPSSLLKEVYECVLAANLAGIAAVKPGVTLGEVDHVVRSEIERAGYGSYFTHRTGHGVGLDIHEAPFVVGGNDQVLEPGMVMSIEPGIYLPGQFGVRIEDLVAVTETGVEVLNQAPKALGDVVIEL</sequence>
<evidence type="ECO:0000259" key="4">
    <source>
        <dbReference type="Pfam" id="PF00557"/>
    </source>
</evidence>
<keyword evidence="2" id="KW-0378">Hydrolase</keyword>
<comment type="similarity">
    <text evidence="3">Belongs to the peptidase M24B family.</text>
</comment>
<dbReference type="InterPro" id="IPR001131">
    <property type="entry name" value="Peptidase_M24B_aminopep-P_CS"/>
</dbReference>
<evidence type="ECO:0000256" key="3">
    <source>
        <dbReference type="RuleBase" id="RU000590"/>
    </source>
</evidence>
<dbReference type="Gene3D" id="3.40.350.10">
    <property type="entry name" value="Creatinase/prolidase N-terminal domain"/>
    <property type="match status" value="1"/>
</dbReference>
<accession>A0AA37U499</accession>
<evidence type="ECO:0000313" key="6">
    <source>
        <dbReference type="EMBL" id="GLV13545.1"/>
    </source>
</evidence>
<dbReference type="InterPro" id="IPR029149">
    <property type="entry name" value="Creatin/AminoP/Spt16_N"/>
</dbReference>
<dbReference type="InterPro" id="IPR000587">
    <property type="entry name" value="Creatinase_N"/>
</dbReference>
<feature type="domain" description="Creatinase N-terminal" evidence="5">
    <location>
        <begin position="10"/>
        <end position="137"/>
    </location>
</feature>
<evidence type="ECO:0000256" key="2">
    <source>
        <dbReference type="ARBA" id="ARBA00022801"/>
    </source>
</evidence>
<dbReference type="PROSITE" id="PS00491">
    <property type="entry name" value="PROLINE_PEPTIDASE"/>
    <property type="match status" value="1"/>
</dbReference>
<dbReference type="InterPro" id="IPR036005">
    <property type="entry name" value="Creatinase/aminopeptidase-like"/>
</dbReference>
<reference evidence="6" key="1">
    <citation type="submission" date="2023-02" db="EMBL/GenBank/DDBJ databases">
        <title>Proposal of a novel subspecies: Alicyclobacillus hesperidum subspecies aegle.</title>
        <authorList>
            <person name="Goto K."/>
            <person name="Fujii T."/>
            <person name="Yasui K."/>
            <person name="Mochida K."/>
            <person name="Kato-Tanaka Y."/>
            <person name="Morohoshi S."/>
            <person name="An S.Y."/>
            <person name="Kasai H."/>
            <person name="Yokota A."/>
        </authorList>
    </citation>
    <scope>NUCLEOTIDE SEQUENCE</scope>
    <source>
        <strain evidence="6">DSM 12766</strain>
    </source>
</reference>
<name>A0AA37U499_9BACL</name>
<dbReference type="PANTHER" id="PTHR46112">
    <property type="entry name" value="AMINOPEPTIDASE"/>
    <property type="match status" value="1"/>
</dbReference>
<dbReference type="Pfam" id="PF01321">
    <property type="entry name" value="Creatinase_N"/>
    <property type="match status" value="1"/>
</dbReference>
<proteinExistence type="inferred from homology"/>